<dbReference type="Proteomes" id="UP000215902">
    <property type="component" value="Unassembled WGS sequence"/>
</dbReference>
<dbReference type="InterPro" id="IPR000157">
    <property type="entry name" value="TIR_dom"/>
</dbReference>
<dbReference type="Gene3D" id="1.10.150.50">
    <property type="entry name" value="Transcription Factor, Ets-1"/>
    <property type="match status" value="1"/>
</dbReference>
<evidence type="ECO:0000259" key="1">
    <source>
        <dbReference type="Pfam" id="PF13676"/>
    </source>
</evidence>
<dbReference type="InterPro" id="IPR013761">
    <property type="entry name" value="SAM/pointed_sf"/>
</dbReference>
<feature type="domain" description="TIR" evidence="1">
    <location>
        <begin position="383"/>
        <end position="466"/>
    </location>
</feature>
<dbReference type="AlphaFoldDB" id="A0A267GJL1"/>
<reference evidence="3 4" key="1">
    <citation type="submission" date="2017-06" db="EMBL/GenBank/DDBJ databases">
        <title>A platform for efficient transgenesis in Macrostomum lignano, a flatworm model organism for stem cell research.</title>
        <authorList>
            <person name="Berezikov E."/>
        </authorList>
    </citation>
    <scope>NUCLEOTIDE SEQUENCE [LARGE SCALE GENOMIC DNA]</scope>
    <source>
        <strain evidence="3">DV1</strain>
        <tissue evidence="3">Whole organism</tissue>
    </source>
</reference>
<gene>
    <name evidence="2" type="ORF">BOX15_Mlig001911g2</name>
    <name evidence="3" type="ORF">BOX15_Mlig012436g1</name>
</gene>
<dbReference type="InterPro" id="IPR016024">
    <property type="entry name" value="ARM-type_fold"/>
</dbReference>
<dbReference type="SUPFAM" id="SSF48371">
    <property type="entry name" value="ARM repeat"/>
    <property type="match status" value="1"/>
</dbReference>
<name>A0A267GJL1_9PLAT</name>
<sequence>MSSDTDPQAAHSQSGCVSLEDARAICDRLVAQLLRDESQLQLETVCECGKQISKLYYDCKEHRPALARHLHSLGYPQFAVRTMKRLNSLGVFKNDDIWFSSHYLYTAALNYSEQSAEFAGALASSGITNLLVANIGHRPYLDNLASKNVVYLIRASLSLLYRLLWHSPDYAVQLTSGGDAGVVVGGGGFALKRGLLDLAGGASQAPEAVRCLCLFVLSRLLCEADCGALLGGDDGQQLLARLRQLVQWTDRLLKSPDRRLLGFGLSDFASCWTALSGQAYLVDSLCQCGAPQLMLDGLRDPGFAEADRRAALLAVWGLAMHRRSRAFLLERCGCAGALLKLQNGGACPPGLLPLVDCLLRVLQDEAPSPLPHQRHRQPPQAVLSHHPANRELAVRIRDRLRARGLAVRLSCPAGDSQPPPGVSIAEASVVLLGLSEAFRASPLCRAEAEAAALTAADRPVLPVCLLARWRPEGWLAALVGQLNGGGGGGMLADLAGCRDFEAACGQLARRVSELLTPSAMGSGSGSSPQSLLASAAHGLAPVNGSGGSEASAVQLWTQADVASWLEAVGLAGLRSQFAGIDGRLLHQLMRMRAEAPDYFYRSLEQQWRLELIDVLRLADALEKL</sequence>
<dbReference type="GO" id="GO:0007165">
    <property type="term" value="P:signal transduction"/>
    <property type="evidence" value="ECO:0007669"/>
    <property type="project" value="InterPro"/>
</dbReference>
<dbReference type="EMBL" id="NIVC01003159">
    <property type="protein sequence ID" value="PAA52943.1"/>
    <property type="molecule type" value="Genomic_DNA"/>
</dbReference>
<dbReference type="OrthoDB" id="2148946at2759"/>
<evidence type="ECO:0000313" key="4">
    <source>
        <dbReference type="Proteomes" id="UP000215902"/>
    </source>
</evidence>
<evidence type="ECO:0000313" key="3">
    <source>
        <dbReference type="EMBL" id="PAA85442.1"/>
    </source>
</evidence>
<protein>
    <recommendedName>
        <fullName evidence="1">TIR domain-containing protein</fullName>
    </recommendedName>
</protein>
<keyword evidence="4" id="KW-1185">Reference proteome</keyword>
<dbReference type="PANTHER" id="PTHR46270:SF2">
    <property type="entry name" value="TIR DOMAIN-CONTAINING PROTEIN"/>
    <property type="match status" value="1"/>
</dbReference>
<proteinExistence type="predicted"/>
<evidence type="ECO:0000313" key="2">
    <source>
        <dbReference type="EMBL" id="PAA52943.1"/>
    </source>
</evidence>
<dbReference type="EMBL" id="NIVC01000326">
    <property type="protein sequence ID" value="PAA85442.1"/>
    <property type="molecule type" value="Genomic_DNA"/>
</dbReference>
<dbReference type="PANTHER" id="PTHR46270">
    <property type="entry name" value="ARMADILLO-TYPE FOLD-RELATED"/>
    <property type="match status" value="1"/>
</dbReference>
<dbReference type="Pfam" id="PF13676">
    <property type="entry name" value="TIR_2"/>
    <property type="match status" value="1"/>
</dbReference>
<organism evidence="3 4">
    <name type="scientific">Macrostomum lignano</name>
    <dbReference type="NCBI Taxonomy" id="282301"/>
    <lineage>
        <taxon>Eukaryota</taxon>
        <taxon>Metazoa</taxon>
        <taxon>Spiralia</taxon>
        <taxon>Lophotrochozoa</taxon>
        <taxon>Platyhelminthes</taxon>
        <taxon>Rhabditophora</taxon>
        <taxon>Macrostomorpha</taxon>
        <taxon>Macrostomida</taxon>
        <taxon>Macrostomidae</taxon>
        <taxon>Macrostomum</taxon>
    </lineage>
</organism>
<comment type="caution">
    <text evidence="3">The sequence shown here is derived from an EMBL/GenBank/DDBJ whole genome shotgun (WGS) entry which is preliminary data.</text>
</comment>
<accession>A0A267GJL1</accession>
<dbReference type="SUPFAM" id="SSF47769">
    <property type="entry name" value="SAM/Pointed domain"/>
    <property type="match status" value="1"/>
</dbReference>